<protein>
    <submittedName>
        <fullName evidence="2">Uncharacterized protein</fullName>
    </submittedName>
</protein>
<dbReference type="EMBL" id="JAEFBJ010000011">
    <property type="protein sequence ID" value="KAG7554902.1"/>
    <property type="molecule type" value="Genomic_DNA"/>
</dbReference>
<reference evidence="2 3" key="1">
    <citation type="submission" date="2020-12" db="EMBL/GenBank/DDBJ databases">
        <title>Concerted genomic and epigenomic changes stabilize Arabidopsis allopolyploids.</title>
        <authorList>
            <person name="Chen Z."/>
        </authorList>
    </citation>
    <scope>NUCLEOTIDE SEQUENCE [LARGE SCALE GENOMIC DNA]</scope>
    <source>
        <strain evidence="2">As9502</strain>
        <tissue evidence="2">Leaf</tissue>
    </source>
</reference>
<evidence type="ECO:0000313" key="3">
    <source>
        <dbReference type="Proteomes" id="UP000694251"/>
    </source>
</evidence>
<accession>A0A8T1Z7B3</accession>
<gene>
    <name evidence="2" type="ORF">ISN44_As11g011010</name>
</gene>
<evidence type="ECO:0000313" key="2">
    <source>
        <dbReference type="EMBL" id="KAG7554902.1"/>
    </source>
</evidence>
<organism evidence="2 3">
    <name type="scientific">Arabidopsis suecica</name>
    <name type="common">Swedish thale-cress</name>
    <name type="synonym">Cardaminopsis suecica</name>
    <dbReference type="NCBI Taxonomy" id="45249"/>
    <lineage>
        <taxon>Eukaryota</taxon>
        <taxon>Viridiplantae</taxon>
        <taxon>Streptophyta</taxon>
        <taxon>Embryophyta</taxon>
        <taxon>Tracheophyta</taxon>
        <taxon>Spermatophyta</taxon>
        <taxon>Magnoliopsida</taxon>
        <taxon>eudicotyledons</taxon>
        <taxon>Gunneridae</taxon>
        <taxon>Pentapetalae</taxon>
        <taxon>rosids</taxon>
        <taxon>malvids</taxon>
        <taxon>Brassicales</taxon>
        <taxon>Brassicaceae</taxon>
        <taxon>Camelineae</taxon>
        <taxon>Arabidopsis</taxon>
    </lineage>
</organism>
<keyword evidence="3" id="KW-1185">Reference proteome</keyword>
<evidence type="ECO:0000256" key="1">
    <source>
        <dbReference type="SAM" id="MobiDB-lite"/>
    </source>
</evidence>
<dbReference type="AlphaFoldDB" id="A0A8T1Z7B3"/>
<feature type="compositionally biased region" description="Polar residues" evidence="1">
    <location>
        <begin position="25"/>
        <end position="41"/>
    </location>
</feature>
<name>A0A8T1Z7B3_ARASU</name>
<dbReference type="Proteomes" id="UP000694251">
    <property type="component" value="Chromosome 11"/>
</dbReference>
<sequence length="167" mass="18630">MALSKRLALLAARSALSASKPRGLYSSNGRRTFSTENGNEAQTPLKQIQKLGLKDSKLSKSESETKIYKIYPERLPWAEEKLAKIDENSAKMRAKFEAQMSKMEKDSVASFARLKTASDKILTVDLPIILCMAITWTAMIAHEIRLLKSRPQTESASLQPDQAKKTS</sequence>
<feature type="region of interest" description="Disordered" evidence="1">
    <location>
        <begin position="20"/>
        <end position="41"/>
    </location>
</feature>
<comment type="caution">
    <text evidence="2">The sequence shown here is derived from an EMBL/GenBank/DDBJ whole genome shotgun (WGS) entry which is preliminary data.</text>
</comment>
<proteinExistence type="predicted"/>